<name>A0A0D2XLN3_FUSOF</name>
<keyword evidence="2" id="KW-0472">Membrane</keyword>
<evidence type="ECO:0000256" key="1">
    <source>
        <dbReference type="SAM" id="MobiDB-lite"/>
    </source>
</evidence>
<feature type="region of interest" description="Disordered" evidence="1">
    <location>
        <begin position="435"/>
        <end position="456"/>
    </location>
</feature>
<dbReference type="VEuPathDB" id="FungiDB:FOXG_04857"/>
<feature type="transmembrane region" description="Helical" evidence="2">
    <location>
        <begin position="744"/>
        <end position="765"/>
    </location>
</feature>
<protein>
    <submittedName>
        <fullName evidence="3">Uncharacterized protein</fullName>
    </submittedName>
</protein>
<sequence length="796" mass="85651">MVDILRDPGSEFKTTSRYIIGPFSSSGGSWTAQTLPFEVKEGTYQSCIGRVSSAYFGSIYTASAVKGAPQLSYMPLFNLTGSAAPMPTRLPLPNRTLATAIASARYDDQNSPWYGTTDLYAVDKLADPQSWSVPVPILRGIKHISSFINLKDGGNTVFAAGGSKIQKLTQATNTDSKLWRAQSIMLEAAPETKPISFNLYTTTINLKGEDRLSLSGLDITLTTKTHTPVYINYLYYILSTVPVNVTVNPSGEVIIIQATNSIFGDTITARVGNNEHTINPMASLFEKLAKLSDKYLLKKAEIRTNVKAGGVIGKSKTDSLISSELPHKELKSTADSIKLLTEAYNKHQSQESSLRMIAPVTSNMVVSQGSTTFGPGDAIAIAAGDLFNWLKRGIEKVIEVVKNAATGLWEFTIKIGNNVYHAILDTIEAVAALGNSASKPPSGKATDPTKHQNSGSQMIAGHFRNQADRITIQSRMPEASVVQSLVDDMIKAMQSQGMVFTQTYNQLKTLAKDFLDLSLADILKHLTDILIEAVLGTTKVIVDAMLDALYRLADAVVNVLDTKIHIPIISDILNAIGIARSQAPFPDNATTRALIDAQDWDSSSAALNRGLSATEADSSSDVKEKSDLGLSQEVGQMIYSAGHALAGFVAFTGNFLFFAEAMDVSPTNVLGIPSAIMGVIGALAAGGADFLVAKMPIENKAVSTMRTITTVTTVVFKITFSGPGQKYLAKGYLSFMKANDNRKVGAVFNTALVVPALFCTCYHFYELSKKPVSKERSLAIIGEASTMVHCIANQDI</sequence>
<reference evidence="4" key="1">
    <citation type="journal article" date="2012" name="Mol. Plant Microbe Interact.">
        <title>A highly conserved effector in Fusarium oxysporum is required for full virulence on Arabidopsis.</title>
        <authorList>
            <person name="Thatcher L.F."/>
            <person name="Gardiner D.M."/>
            <person name="Kazan K."/>
            <person name="Manners J."/>
        </authorList>
    </citation>
    <scope>NUCLEOTIDE SEQUENCE [LARGE SCALE GENOMIC DNA]</scope>
    <source>
        <strain evidence="4">Fo5176</strain>
    </source>
</reference>
<accession>A0A0D2XLN3</accession>
<proteinExistence type="predicted"/>
<dbReference type="EnsemblFungi" id="FOXG_04857T0">
    <property type="protein sequence ID" value="FOXG_04857P0"/>
    <property type="gene ID" value="FOXG_04857"/>
</dbReference>
<dbReference type="AlphaFoldDB" id="A0A0D2XLN3"/>
<evidence type="ECO:0000313" key="4">
    <source>
        <dbReference type="Proteomes" id="UP000002489"/>
    </source>
</evidence>
<feature type="transmembrane region" description="Helical" evidence="2">
    <location>
        <begin position="670"/>
        <end position="692"/>
    </location>
</feature>
<keyword evidence="2" id="KW-0812">Transmembrane</keyword>
<reference evidence="3" key="2">
    <citation type="submission" date="2025-08" db="UniProtKB">
        <authorList>
            <consortium name="EnsemblFungi"/>
        </authorList>
    </citation>
    <scope>IDENTIFICATION</scope>
    <source>
        <strain evidence="3">4287 / CBS 123668 / FGSC 9935 / NRRL 34936</strain>
    </source>
</reference>
<organism evidence="3 4">
    <name type="scientific">Fusarium oxysporum (strain Fo5176)</name>
    <name type="common">Fusarium vascular wilt</name>
    <dbReference type="NCBI Taxonomy" id="660025"/>
    <lineage>
        <taxon>Eukaryota</taxon>
        <taxon>Fungi</taxon>
        <taxon>Dikarya</taxon>
        <taxon>Ascomycota</taxon>
        <taxon>Pezizomycotina</taxon>
        <taxon>Sordariomycetes</taxon>
        <taxon>Hypocreomycetidae</taxon>
        <taxon>Hypocreales</taxon>
        <taxon>Nectriaceae</taxon>
        <taxon>Fusarium</taxon>
        <taxon>Fusarium oxysporum species complex</taxon>
    </lineage>
</organism>
<feature type="transmembrane region" description="Helical" evidence="2">
    <location>
        <begin position="704"/>
        <end position="724"/>
    </location>
</feature>
<keyword evidence="2" id="KW-1133">Transmembrane helix</keyword>
<evidence type="ECO:0000256" key="2">
    <source>
        <dbReference type="SAM" id="Phobius"/>
    </source>
</evidence>
<evidence type="ECO:0000313" key="3">
    <source>
        <dbReference type="EnsemblFungi" id="FOXG_04857P0"/>
    </source>
</evidence>
<dbReference type="Proteomes" id="UP000002489">
    <property type="component" value="Unassembled WGS sequence"/>
</dbReference>
<gene>
    <name evidence="3" type="primary">28946868</name>
</gene>
<feature type="transmembrane region" description="Helical" evidence="2">
    <location>
        <begin position="638"/>
        <end position="658"/>
    </location>
</feature>